<dbReference type="EMBL" id="JABXXP010000344">
    <property type="protein sequence ID" value="NVN12127.1"/>
    <property type="molecule type" value="Genomic_DNA"/>
</dbReference>
<comment type="caution">
    <text evidence="1">The sequence shown here is derived from an EMBL/GenBank/DDBJ whole genome shotgun (WGS) entry which is preliminary data.</text>
</comment>
<evidence type="ECO:0000313" key="2">
    <source>
        <dbReference type="Proteomes" id="UP000534870"/>
    </source>
</evidence>
<reference evidence="1 2" key="1">
    <citation type="submission" date="2020-06" db="EMBL/GenBank/DDBJ databases">
        <title>Description of novel acetic acid bacteria.</title>
        <authorList>
            <person name="Sombolestani A."/>
        </authorList>
    </citation>
    <scope>NUCLEOTIDE SEQUENCE [LARGE SCALE GENOMIC DNA]</scope>
    <source>
        <strain evidence="1 2">LMG 31431</strain>
    </source>
</reference>
<gene>
    <name evidence="1" type="ORF">HUK84_13520</name>
</gene>
<organism evidence="1 2">
    <name type="scientific">Nguyenibacter vanlangensis</name>
    <dbReference type="NCBI Taxonomy" id="1216886"/>
    <lineage>
        <taxon>Bacteria</taxon>
        <taxon>Pseudomonadati</taxon>
        <taxon>Pseudomonadota</taxon>
        <taxon>Alphaproteobacteria</taxon>
        <taxon>Acetobacterales</taxon>
        <taxon>Acetobacteraceae</taxon>
        <taxon>Nguyenibacter</taxon>
    </lineage>
</organism>
<dbReference type="Proteomes" id="UP000534870">
    <property type="component" value="Unassembled WGS sequence"/>
</dbReference>
<sequence>MVFGDGAAGGAGPGWVGPDWIGLEWILADMRAHGWLDKADIARLDMPGRRENAVT</sequence>
<proteinExistence type="predicted"/>
<accession>A0A7Y7M6J6</accession>
<dbReference type="AlphaFoldDB" id="A0A7Y7M6J6"/>
<name>A0A7Y7M6J6_9PROT</name>
<evidence type="ECO:0000313" key="1">
    <source>
        <dbReference type="EMBL" id="NVN12127.1"/>
    </source>
</evidence>
<protein>
    <submittedName>
        <fullName evidence="1">Uncharacterized protein</fullName>
    </submittedName>
</protein>